<evidence type="ECO:0000313" key="2">
    <source>
        <dbReference type="EMBL" id="KAF6209318.1"/>
    </source>
</evidence>
<dbReference type="EMBL" id="WIXP02000006">
    <property type="protein sequence ID" value="KAF6209318.1"/>
    <property type="molecule type" value="Genomic_DNA"/>
</dbReference>
<keyword evidence="3" id="KW-1185">Reference proteome</keyword>
<feature type="region of interest" description="Disordered" evidence="1">
    <location>
        <begin position="33"/>
        <end position="66"/>
    </location>
</feature>
<organism evidence="2 3">
    <name type="scientific">Apolygus lucorum</name>
    <name type="common">Small green plant bug</name>
    <name type="synonym">Lygocoris lucorum</name>
    <dbReference type="NCBI Taxonomy" id="248454"/>
    <lineage>
        <taxon>Eukaryota</taxon>
        <taxon>Metazoa</taxon>
        <taxon>Ecdysozoa</taxon>
        <taxon>Arthropoda</taxon>
        <taxon>Hexapoda</taxon>
        <taxon>Insecta</taxon>
        <taxon>Pterygota</taxon>
        <taxon>Neoptera</taxon>
        <taxon>Paraneoptera</taxon>
        <taxon>Hemiptera</taxon>
        <taxon>Heteroptera</taxon>
        <taxon>Panheteroptera</taxon>
        <taxon>Cimicomorpha</taxon>
        <taxon>Miridae</taxon>
        <taxon>Mirini</taxon>
        <taxon>Apolygus</taxon>
    </lineage>
</organism>
<dbReference type="AlphaFoldDB" id="A0A8S9XM40"/>
<evidence type="ECO:0000313" key="3">
    <source>
        <dbReference type="Proteomes" id="UP000466442"/>
    </source>
</evidence>
<reference evidence="2" key="1">
    <citation type="journal article" date="2021" name="Mol. Ecol. Resour.">
        <title>Apolygus lucorum genome provides insights into omnivorousness and mesophyll feeding.</title>
        <authorList>
            <person name="Liu Y."/>
            <person name="Liu H."/>
            <person name="Wang H."/>
            <person name="Huang T."/>
            <person name="Liu B."/>
            <person name="Yang B."/>
            <person name="Yin L."/>
            <person name="Li B."/>
            <person name="Zhang Y."/>
            <person name="Zhang S."/>
            <person name="Jiang F."/>
            <person name="Zhang X."/>
            <person name="Ren Y."/>
            <person name="Wang B."/>
            <person name="Wang S."/>
            <person name="Lu Y."/>
            <person name="Wu K."/>
            <person name="Fan W."/>
            <person name="Wang G."/>
        </authorList>
    </citation>
    <scope>NUCLEOTIDE SEQUENCE</scope>
    <source>
        <strain evidence="2">12Hb</strain>
    </source>
</reference>
<name>A0A8S9XM40_APOLU</name>
<sequence length="66" mass="7748">MVPYEGSARWVQECIVHWELRDLLDRKRIEYGREEERDKPRQGACHKTPIASPPRAGLSNSRDPIF</sequence>
<proteinExistence type="predicted"/>
<evidence type="ECO:0000256" key="1">
    <source>
        <dbReference type="SAM" id="MobiDB-lite"/>
    </source>
</evidence>
<protein>
    <submittedName>
        <fullName evidence="2">Uncharacterized protein</fullName>
    </submittedName>
</protein>
<gene>
    <name evidence="2" type="ORF">GE061_015065</name>
</gene>
<accession>A0A8S9XM40</accession>
<comment type="caution">
    <text evidence="2">The sequence shown here is derived from an EMBL/GenBank/DDBJ whole genome shotgun (WGS) entry which is preliminary data.</text>
</comment>
<dbReference type="Proteomes" id="UP000466442">
    <property type="component" value="Unassembled WGS sequence"/>
</dbReference>